<protein>
    <submittedName>
        <fullName evidence="2">Uncharacterized protein</fullName>
    </submittedName>
</protein>
<feature type="region of interest" description="Disordered" evidence="1">
    <location>
        <begin position="1"/>
        <end position="34"/>
    </location>
</feature>
<organism evidence="2 3">
    <name type="scientific">Salix dunnii</name>
    <dbReference type="NCBI Taxonomy" id="1413687"/>
    <lineage>
        <taxon>Eukaryota</taxon>
        <taxon>Viridiplantae</taxon>
        <taxon>Streptophyta</taxon>
        <taxon>Embryophyta</taxon>
        <taxon>Tracheophyta</taxon>
        <taxon>Spermatophyta</taxon>
        <taxon>Magnoliopsida</taxon>
        <taxon>eudicotyledons</taxon>
        <taxon>Gunneridae</taxon>
        <taxon>Pentapetalae</taxon>
        <taxon>rosids</taxon>
        <taxon>fabids</taxon>
        <taxon>Malpighiales</taxon>
        <taxon>Salicaceae</taxon>
        <taxon>Saliceae</taxon>
        <taxon>Salix</taxon>
    </lineage>
</organism>
<accession>A0A835JTI3</accession>
<proteinExistence type="predicted"/>
<dbReference type="EMBL" id="JADGMS010000011">
    <property type="protein sequence ID" value="KAF9672715.1"/>
    <property type="molecule type" value="Genomic_DNA"/>
</dbReference>
<gene>
    <name evidence="2" type="ORF">SADUNF_Sadunf11G0073300</name>
</gene>
<keyword evidence="3" id="KW-1185">Reference proteome</keyword>
<name>A0A835JTI3_9ROSI</name>
<comment type="caution">
    <text evidence="2">The sequence shown here is derived from an EMBL/GenBank/DDBJ whole genome shotgun (WGS) entry which is preliminary data.</text>
</comment>
<evidence type="ECO:0000313" key="2">
    <source>
        <dbReference type="EMBL" id="KAF9672715.1"/>
    </source>
</evidence>
<dbReference type="AlphaFoldDB" id="A0A835JTI3"/>
<evidence type="ECO:0000256" key="1">
    <source>
        <dbReference type="SAM" id="MobiDB-lite"/>
    </source>
</evidence>
<evidence type="ECO:0000313" key="3">
    <source>
        <dbReference type="Proteomes" id="UP000657918"/>
    </source>
</evidence>
<dbReference type="OrthoDB" id="822358at2759"/>
<reference evidence="2 3" key="1">
    <citation type="submission" date="2020-10" db="EMBL/GenBank/DDBJ databases">
        <title>Plant Genome Project.</title>
        <authorList>
            <person name="Zhang R.-G."/>
        </authorList>
    </citation>
    <scope>NUCLEOTIDE SEQUENCE [LARGE SCALE GENOMIC DNA]</scope>
    <source>
        <strain evidence="2">FAFU-HL-1</strain>
        <tissue evidence="2">Leaf</tissue>
    </source>
</reference>
<dbReference type="Proteomes" id="UP000657918">
    <property type="component" value="Chromosome 11"/>
</dbReference>
<sequence>MIGRARRRGAGQVSHGGGGQINQARKSMDAVRKADEKLTTLGSFDSEKENKKQIKEKVDAGIAVNVAASG</sequence>